<evidence type="ECO:0000256" key="8">
    <source>
        <dbReference type="SAM" id="Phobius"/>
    </source>
</evidence>
<reference evidence="10 11" key="1">
    <citation type="journal article" date="2018" name="Nat. Ecol. Evol.">
        <title>Pezizomycetes genomes reveal the molecular basis of ectomycorrhizal truffle lifestyle.</title>
        <authorList>
            <person name="Murat C."/>
            <person name="Payen T."/>
            <person name="Noel B."/>
            <person name="Kuo A."/>
            <person name="Morin E."/>
            <person name="Chen J."/>
            <person name="Kohler A."/>
            <person name="Krizsan K."/>
            <person name="Balestrini R."/>
            <person name="Da Silva C."/>
            <person name="Montanini B."/>
            <person name="Hainaut M."/>
            <person name="Levati E."/>
            <person name="Barry K.W."/>
            <person name="Belfiori B."/>
            <person name="Cichocki N."/>
            <person name="Clum A."/>
            <person name="Dockter R.B."/>
            <person name="Fauchery L."/>
            <person name="Guy J."/>
            <person name="Iotti M."/>
            <person name="Le Tacon F."/>
            <person name="Lindquist E.A."/>
            <person name="Lipzen A."/>
            <person name="Malagnac F."/>
            <person name="Mello A."/>
            <person name="Molinier V."/>
            <person name="Miyauchi S."/>
            <person name="Poulain J."/>
            <person name="Riccioni C."/>
            <person name="Rubini A."/>
            <person name="Sitrit Y."/>
            <person name="Splivallo R."/>
            <person name="Traeger S."/>
            <person name="Wang M."/>
            <person name="Zifcakova L."/>
            <person name="Wipf D."/>
            <person name="Zambonelli A."/>
            <person name="Paolocci F."/>
            <person name="Nowrousian M."/>
            <person name="Ottonello S."/>
            <person name="Baldrian P."/>
            <person name="Spatafora J.W."/>
            <person name="Henrissat B."/>
            <person name="Nagy L.G."/>
            <person name="Aury J.M."/>
            <person name="Wincker P."/>
            <person name="Grigoriev I.V."/>
            <person name="Bonfante P."/>
            <person name="Martin F.M."/>
        </authorList>
    </citation>
    <scope>NUCLEOTIDE SEQUENCE [LARGE SCALE GENOMIC DNA]</scope>
    <source>
        <strain evidence="10 11">RN42</strain>
    </source>
</reference>
<feature type="domain" description="Major facilitator superfamily (MFS) profile" evidence="9">
    <location>
        <begin position="60"/>
        <end position="470"/>
    </location>
</feature>
<feature type="compositionally biased region" description="Low complexity" evidence="7">
    <location>
        <begin position="26"/>
        <end position="37"/>
    </location>
</feature>
<evidence type="ECO:0000259" key="9">
    <source>
        <dbReference type="PROSITE" id="PS50850"/>
    </source>
</evidence>
<keyword evidence="3" id="KW-0813">Transport</keyword>
<feature type="transmembrane region" description="Helical" evidence="8">
    <location>
        <begin position="171"/>
        <end position="191"/>
    </location>
</feature>
<name>A0A3N4HR44_ASCIM</name>
<accession>A0A3N4HR44</accession>
<evidence type="ECO:0000256" key="1">
    <source>
        <dbReference type="ARBA" id="ARBA00004141"/>
    </source>
</evidence>
<dbReference type="EMBL" id="ML119749">
    <property type="protein sequence ID" value="RPA76179.1"/>
    <property type="molecule type" value="Genomic_DNA"/>
</dbReference>
<feature type="transmembrane region" description="Helical" evidence="8">
    <location>
        <begin position="235"/>
        <end position="255"/>
    </location>
</feature>
<dbReference type="Proteomes" id="UP000275078">
    <property type="component" value="Unassembled WGS sequence"/>
</dbReference>
<dbReference type="Pfam" id="PF07690">
    <property type="entry name" value="MFS_1"/>
    <property type="match status" value="1"/>
</dbReference>
<dbReference type="InterPro" id="IPR050327">
    <property type="entry name" value="Proton-linked_MCT"/>
</dbReference>
<dbReference type="PROSITE" id="PS50850">
    <property type="entry name" value="MFS"/>
    <property type="match status" value="1"/>
</dbReference>
<feature type="transmembrane region" description="Helical" evidence="8">
    <location>
        <begin position="120"/>
        <end position="139"/>
    </location>
</feature>
<keyword evidence="6 8" id="KW-0472">Membrane</keyword>
<dbReference type="PANTHER" id="PTHR11360:SF224">
    <property type="entry name" value="MAJOR FACILITATOR SUPERFAMILY (MFS) PROFILE DOMAIN-CONTAINING PROTEIN-RELATED"/>
    <property type="match status" value="1"/>
</dbReference>
<dbReference type="AlphaFoldDB" id="A0A3N4HR44"/>
<dbReference type="InterPro" id="IPR011701">
    <property type="entry name" value="MFS"/>
</dbReference>
<evidence type="ECO:0000313" key="11">
    <source>
        <dbReference type="Proteomes" id="UP000275078"/>
    </source>
</evidence>
<keyword evidence="5 8" id="KW-1133">Transmembrane helix</keyword>
<dbReference type="STRING" id="1160509.A0A3N4HR44"/>
<dbReference type="InterPro" id="IPR020846">
    <property type="entry name" value="MFS_dom"/>
</dbReference>
<dbReference type="PANTHER" id="PTHR11360">
    <property type="entry name" value="MONOCARBOXYLATE TRANSPORTER"/>
    <property type="match status" value="1"/>
</dbReference>
<evidence type="ECO:0000313" key="10">
    <source>
        <dbReference type="EMBL" id="RPA76179.1"/>
    </source>
</evidence>
<evidence type="ECO:0000256" key="7">
    <source>
        <dbReference type="SAM" id="MobiDB-lite"/>
    </source>
</evidence>
<dbReference type="OrthoDB" id="5667at2759"/>
<evidence type="ECO:0000256" key="5">
    <source>
        <dbReference type="ARBA" id="ARBA00022989"/>
    </source>
</evidence>
<organism evidence="10 11">
    <name type="scientific">Ascobolus immersus RN42</name>
    <dbReference type="NCBI Taxonomy" id="1160509"/>
    <lineage>
        <taxon>Eukaryota</taxon>
        <taxon>Fungi</taxon>
        <taxon>Dikarya</taxon>
        <taxon>Ascomycota</taxon>
        <taxon>Pezizomycotina</taxon>
        <taxon>Pezizomycetes</taxon>
        <taxon>Pezizales</taxon>
        <taxon>Ascobolaceae</taxon>
        <taxon>Ascobolus</taxon>
    </lineage>
</organism>
<dbReference type="SUPFAM" id="SSF103473">
    <property type="entry name" value="MFS general substrate transporter"/>
    <property type="match status" value="1"/>
</dbReference>
<feature type="transmembrane region" description="Helical" evidence="8">
    <location>
        <begin position="316"/>
        <end position="335"/>
    </location>
</feature>
<feature type="compositionally biased region" description="Basic and acidic residues" evidence="7">
    <location>
        <begin position="11"/>
        <end position="25"/>
    </location>
</feature>
<evidence type="ECO:0000256" key="2">
    <source>
        <dbReference type="ARBA" id="ARBA00006727"/>
    </source>
</evidence>
<feature type="transmembrane region" description="Helical" evidence="8">
    <location>
        <begin position="410"/>
        <end position="430"/>
    </location>
</feature>
<evidence type="ECO:0000256" key="3">
    <source>
        <dbReference type="ARBA" id="ARBA00022448"/>
    </source>
</evidence>
<dbReference type="GO" id="GO:0022857">
    <property type="term" value="F:transmembrane transporter activity"/>
    <property type="evidence" value="ECO:0007669"/>
    <property type="project" value="InterPro"/>
</dbReference>
<feature type="transmembrane region" description="Helical" evidence="8">
    <location>
        <begin position="370"/>
        <end position="389"/>
    </location>
</feature>
<feature type="transmembrane region" description="Helical" evidence="8">
    <location>
        <begin position="436"/>
        <end position="457"/>
    </location>
</feature>
<sequence>MSSAVPNLDLKMGRNSRDGNDRDTTSESGSFTGSTSTKNEQEVTIADNSDPEKLSRTTTAVSASAASSFPDGGRAAWTVVFGGWCCVFVSFGWTVCIGSFQTHYQTNQLSEYPPSTISWIPSTEVAMMFFAASICGTIFDRFGPKSLLLIGTFMHIFGLMMTSLATEYYQFLLAQSFCSGLGACAIFFAANNCVGTWFLKKRGLAFGLITSASSLSGSVLPVMIDRLIPRIGFAWTMRTIAFIFLALSLVALATVKSRIKPTPNPVTFKKFISPLLHERPYQFNMLAMFFFFWGFFIPFNFIVLQARRDANMSKHMSTLLITILNASSLPGRIILPALADKTGRFNMMICVTFICSVITLGLWVPAKSNAAIIAYTVLYGIFSGAFVSLTPSIQVQLSPNVREIGARGGLSMMFISIAVLTGNPIAGALVTKADGAYTYLQVFAGLSMTLGCCFFAACRYSLEGLKRARV</sequence>
<feature type="region of interest" description="Disordered" evidence="7">
    <location>
        <begin position="1"/>
        <end position="57"/>
    </location>
</feature>
<dbReference type="Gene3D" id="1.20.1250.20">
    <property type="entry name" value="MFS general substrate transporter like domains"/>
    <property type="match status" value="2"/>
</dbReference>
<protein>
    <submittedName>
        <fullName evidence="10">MFS general substrate transporter</fullName>
    </submittedName>
</protein>
<comment type="similarity">
    <text evidence="2">Belongs to the major facilitator superfamily. Monocarboxylate porter (TC 2.A.1.13) family.</text>
</comment>
<keyword evidence="4 8" id="KW-0812">Transmembrane</keyword>
<proteinExistence type="inferred from homology"/>
<gene>
    <name evidence="10" type="ORF">BJ508DRAFT_417696</name>
</gene>
<keyword evidence="11" id="KW-1185">Reference proteome</keyword>
<feature type="transmembrane region" description="Helical" evidence="8">
    <location>
        <begin position="283"/>
        <end position="304"/>
    </location>
</feature>
<evidence type="ECO:0000256" key="4">
    <source>
        <dbReference type="ARBA" id="ARBA00022692"/>
    </source>
</evidence>
<feature type="transmembrane region" description="Helical" evidence="8">
    <location>
        <begin position="146"/>
        <end position="165"/>
    </location>
</feature>
<evidence type="ECO:0000256" key="6">
    <source>
        <dbReference type="ARBA" id="ARBA00023136"/>
    </source>
</evidence>
<feature type="transmembrane region" description="Helical" evidence="8">
    <location>
        <begin position="75"/>
        <end position="100"/>
    </location>
</feature>
<comment type="subcellular location">
    <subcellularLocation>
        <location evidence="1">Membrane</location>
        <topology evidence="1">Multi-pass membrane protein</topology>
    </subcellularLocation>
</comment>
<dbReference type="GO" id="GO:0016020">
    <property type="term" value="C:membrane"/>
    <property type="evidence" value="ECO:0007669"/>
    <property type="project" value="UniProtKB-SubCell"/>
</dbReference>
<feature type="transmembrane region" description="Helical" evidence="8">
    <location>
        <begin position="347"/>
        <end position="364"/>
    </location>
</feature>
<dbReference type="InterPro" id="IPR036259">
    <property type="entry name" value="MFS_trans_sf"/>
</dbReference>